<sequence>MKEYVKKINDSTYTVTSFTAMHGLKIAQKLTKIISAIEVRDQGINFSSAVDKLIDLDSDLSLTLELLSQALADGVVIERENFNKIFDDKLGELLELLIFIVEVNFKDFFYTAQAQGSKITQAQVAA</sequence>
<reference evidence="1 2" key="1">
    <citation type="submission" date="2022-10" db="EMBL/GenBank/DDBJ databases">
        <title>Host association and intracellularity evolved multiple times independently in the Rickettsiales.</title>
        <authorList>
            <person name="Castelli M."/>
            <person name="Nardi T."/>
            <person name="Gammuto L."/>
            <person name="Bellinzona G."/>
            <person name="Sabaneyeva E."/>
            <person name="Potekhin A."/>
            <person name="Serra V."/>
            <person name="Petroni G."/>
            <person name="Sassera D."/>
        </authorList>
    </citation>
    <scope>NUCLEOTIDE SEQUENCE [LARGE SCALE GENOMIC DNA]</scope>
    <source>
        <strain evidence="1 2">Kr 154-4</strain>
        <plasmid evidence="1 2">unnamed1</plasmid>
    </source>
</reference>
<proteinExistence type="predicted"/>
<geneLocation type="plasmid" evidence="1 2">
    <name>unnamed1</name>
</geneLocation>
<dbReference type="RefSeq" id="WP_323738928.1">
    <property type="nucleotide sequence ID" value="NZ_CP112933.1"/>
</dbReference>
<accession>A0ABZ0UUQ8</accession>
<gene>
    <name evidence="1" type="ORF">Trichorick_01449</name>
</gene>
<keyword evidence="2" id="KW-1185">Reference proteome</keyword>
<dbReference type="Proteomes" id="UP001326613">
    <property type="component" value="Plasmid unnamed1"/>
</dbReference>
<dbReference type="InterPro" id="IPR049156">
    <property type="entry name" value="Phage_chap_TAC_15-like"/>
</dbReference>
<evidence type="ECO:0000313" key="1">
    <source>
        <dbReference type="EMBL" id="WPY01536.1"/>
    </source>
</evidence>
<dbReference type="EMBL" id="CP112933">
    <property type="protein sequence ID" value="WPY01536.1"/>
    <property type="molecule type" value="Genomic_DNA"/>
</dbReference>
<protein>
    <submittedName>
        <fullName evidence="1">Uncharacterized protein</fullName>
    </submittedName>
</protein>
<name>A0ABZ0UUQ8_9RICK</name>
<keyword evidence="1" id="KW-0614">Plasmid</keyword>
<evidence type="ECO:0000313" key="2">
    <source>
        <dbReference type="Proteomes" id="UP001326613"/>
    </source>
</evidence>
<organism evidence="1 2">
    <name type="scientific">Candidatus Trichorickettsia mobilis</name>
    <dbReference type="NCBI Taxonomy" id="1346319"/>
    <lineage>
        <taxon>Bacteria</taxon>
        <taxon>Pseudomonadati</taxon>
        <taxon>Pseudomonadota</taxon>
        <taxon>Alphaproteobacteria</taxon>
        <taxon>Rickettsiales</taxon>
        <taxon>Rickettsiaceae</taxon>
        <taxon>Rickettsieae</taxon>
        <taxon>Candidatus Trichorickettsia</taxon>
    </lineage>
</organism>
<dbReference type="Pfam" id="PF21822">
    <property type="entry name" value="Phage_TAC_15"/>
    <property type="match status" value="1"/>
</dbReference>